<protein>
    <submittedName>
        <fullName evidence="7">Spermidine-binding periplasmic protein SpuE</fullName>
    </submittedName>
</protein>
<dbReference type="RefSeq" id="WP_119277971.1">
    <property type="nucleotide sequence ID" value="NZ_QWLA01000037.1"/>
</dbReference>
<feature type="binding site" evidence="5">
    <location>
        <position position="81"/>
    </location>
    <ligand>
        <name>spermidine</name>
        <dbReference type="ChEBI" id="CHEBI:57834"/>
    </ligand>
</feature>
<dbReference type="CDD" id="cd13590">
    <property type="entry name" value="PBP2_PotD_PotF_like"/>
    <property type="match status" value="1"/>
</dbReference>
<dbReference type="OrthoDB" id="9769319at2"/>
<comment type="subcellular location">
    <subcellularLocation>
        <location evidence="1">Periplasm</location>
    </subcellularLocation>
</comment>
<dbReference type="PANTHER" id="PTHR30222:SF17">
    <property type="entry name" value="SPERMIDINE_PUTRESCINE-BINDING PERIPLASMIC PROTEIN"/>
    <property type="match status" value="1"/>
</dbReference>
<dbReference type="GO" id="GO:0019808">
    <property type="term" value="F:polyamine binding"/>
    <property type="evidence" value="ECO:0007669"/>
    <property type="project" value="InterPro"/>
</dbReference>
<dbReference type="PANTHER" id="PTHR30222">
    <property type="entry name" value="SPERMIDINE/PUTRESCINE-BINDING PERIPLASMIC PROTEIN"/>
    <property type="match status" value="1"/>
</dbReference>
<evidence type="ECO:0000256" key="3">
    <source>
        <dbReference type="ARBA" id="ARBA00022729"/>
    </source>
</evidence>
<gene>
    <name evidence="7" type="primary">spuE_1</name>
    <name evidence="7" type="ORF">Mrose_02045</name>
</gene>
<evidence type="ECO:0000256" key="2">
    <source>
        <dbReference type="ARBA" id="ARBA00022448"/>
    </source>
</evidence>
<dbReference type="SUPFAM" id="SSF53850">
    <property type="entry name" value="Periplasmic binding protein-like II"/>
    <property type="match status" value="1"/>
</dbReference>
<dbReference type="InterPro" id="IPR006059">
    <property type="entry name" value="SBP"/>
</dbReference>
<keyword evidence="3 6" id="KW-0732">Signal</keyword>
<dbReference type="PRINTS" id="PR00909">
    <property type="entry name" value="SPERMDNBNDNG"/>
</dbReference>
<dbReference type="PIRSF" id="PIRSF019574">
    <property type="entry name" value="Periplasmic_polyamine_BP"/>
    <property type="match status" value="1"/>
</dbReference>
<dbReference type="GO" id="GO:0015846">
    <property type="term" value="P:polyamine transport"/>
    <property type="evidence" value="ECO:0007669"/>
    <property type="project" value="InterPro"/>
</dbReference>
<evidence type="ECO:0000313" key="8">
    <source>
        <dbReference type="Proteomes" id="UP000265341"/>
    </source>
</evidence>
<sequence length="342" mass="37769">MRRWFALLVLIPLLTACPKQGASELRIYNWSDYMPEDVIRDFEQREKVKIVLDTYDDPEAMISKLEAGGDSEYDLIIVSDYLIGQLARKGTILELDKSKIPNFANLGPEFADPAYDPQSKHSVVYQWGTTGLAYREDLVKGPVDSWAVLFDPAKSVGPFLLLTEMREQMGAALRYLGESVNSTDPAALEKVKNLLIDAKRRSRGFAGGTDAVQQLLGGNAAVVVAYSGDAFRAMEENPKVKYVIPKEGATRWTDSLAILSKSPRAELAYKFINYLLEPEVAAKVSNGIGYGTPVPAAMPMIEAKDDPVIYPPAEVQAKLEFLADLEEGLNAFNAVWAEVKAR</sequence>
<evidence type="ECO:0000256" key="5">
    <source>
        <dbReference type="PIRSR" id="PIRSR019574-1"/>
    </source>
</evidence>
<dbReference type="PROSITE" id="PS51257">
    <property type="entry name" value="PROKAR_LIPOPROTEIN"/>
    <property type="match status" value="1"/>
</dbReference>
<comment type="caution">
    <text evidence="7">The sequence shown here is derived from an EMBL/GenBank/DDBJ whole genome shotgun (WGS) entry which is preliminary data.</text>
</comment>
<keyword evidence="8" id="KW-1185">Reference proteome</keyword>
<dbReference type="AlphaFoldDB" id="A0A399EMF8"/>
<name>A0A399EMF8_9DEIN</name>
<dbReference type="InterPro" id="IPR001188">
    <property type="entry name" value="Sperm_putr-bd"/>
</dbReference>
<dbReference type="Gene3D" id="3.40.190.10">
    <property type="entry name" value="Periplasmic binding protein-like II"/>
    <property type="match status" value="2"/>
</dbReference>
<keyword evidence="4" id="KW-0574">Periplasm</keyword>
<evidence type="ECO:0000256" key="6">
    <source>
        <dbReference type="SAM" id="SignalP"/>
    </source>
</evidence>
<dbReference type="Pfam" id="PF13416">
    <property type="entry name" value="SBP_bac_8"/>
    <property type="match status" value="1"/>
</dbReference>
<evidence type="ECO:0000256" key="4">
    <source>
        <dbReference type="ARBA" id="ARBA00022764"/>
    </source>
</evidence>
<dbReference type="GO" id="GO:0042597">
    <property type="term" value="C:periplasmic space"/>
    <property type="evidence" value="ECO:0007669"/>
    <property type="project" value="UniProtKB-SubCell"/>
</dbReference>
<evidence type="ECO:0000256" key="1">
    <source>
        <dbReference type="ARBA" id="ARBA00004418"/>
    </source>
</evidence>
<feature type="signal peptide" evidence="6">
    <location>
        <begin position="1"/>
        <end position="21"/>
    </location>
</feature>
<accession>A0A399EMF8</accession>
<dbReference type="Proteomes" id="UP000265341">
    <property type="component" value="Unassembled WGS sequence"/>
</dbReference>
<dbReference type="EMBL" id="QWLA01000037">
    <property type="protein sequence ID" value="RIH85817.1"/>
    <property type="molecule type" value="Genomic_DNA"/>
</dbReference>
<proteinExistence type="predicted"/>
<organism evidence="7 8">
    <name type="scientific">Calidithermus roseus</name>
    <dbReference type="NCBI Taxonomy" id="1644118"/>
    <lineage>
        <taxon>Bacteria</taxon>
        <taxon>Thermotogati</taxon>
        <taxon>Deinococcota</taxon>
        <taxon>Deinococci</taxon>
        <taxon>Thermales</taxon>
        <taxon>Thermaceae</taxon>
        <taxon>Calidithermus</taxon>
    </lineage>
</organism>
<evidence type="ECO:0000313" key="7">
    <source>
        <dbReference type="EMBL" id="RIH85817.1"/>
    </source>
</evidence>
<reference evidence="7 8" key="1">
    <citation type="submission" date="2018-08" db="EMBL/GenBank/DDBJ databases">
        <title>Meiothermus roseus NBRC 110900 genome sequencing project.</title>
        <authorList>
            <person name="Da Costa M.S."/>
            <person name="Albuquerque L."/>
            <person name="Raposo P."/>
            <person name="Froufe H.J.C."/>
            <person name="Barroso C.S."/>
            <person name="Egas C."/>
        </authorList>
    </citation>
    <scope>NUCLEOTIDE SEQUENCE [LARGE SCALE GENOMIC DNA]</scope>
    <source>
        <strain evidence="7 8">NBRC 110900</strain>
    </source>
</reference>
<keyword evidence="2" id="KW-0813">Transport</keyword>
<feature type="chain" id="PRO_5017326041" evidence="6">
    <location>
        <begin position="22"/>
        <end position="342"/>
    </location>
</feature>